<dbReference type="RefSeq" id="WP_005530765.1">
    <property type="nucleotide sequence ID" value="NZ_BJLD01000001.1"/>
</dbReference>
<dbReference type="PANTHER" id="PTHR43537:SF5">
    <property type="entry name" value="UXU OPERON TRANSCRIPTIONAL REGULATOR"/>
    <property type="match status" value="1"/>
</dbReference>
<organism evidence="7 9">
    <name type="scientific">Corynebacterium striatum</name>
    <dbReference type="NCBI Taxonomy" id="43770"/>
    <lineage>
        <taxon>Bacteria</taxon>
        <taxon>Bacillati</taxon>
        <taxon>Actinomycetota</taxon>
        <taxon>Actinomycetes</taxon>
        <taxon>Mycobacteriales</taxon>
        <taxon>Corynebacteriaceae</taxon>
        <taxon>Corynebacterium</taxon>
    </lineage>
</organism>
<dbReference type="EMBL" id="CP024932">
    <property type="protein sequence ID" value="ATZ08954.1"/>
    <property type="molecule type" value="Genomic_DNA"/>
</dbReference>
<dbReference type="InterPro" id="IPR000524">
    <property type="entry name" value="Tscrpt_reg_HTH_GntR"/>
</dbReference>
<accession>A0AAQ1TXT5</accession>
<evidence type="ECO:0000313" key="8">
    <source>
        <dbReference type="Proteomes" id="UP000231994"/>
    </source>
</evidence>
<gene>
    <name evidence="6" type="ORF">A9D01_09565</name>
    <name evidence="7" type="ORF">Cst04h_06830</name>
</gene>
<evidence type="ECO:0000313" key="7">
    <source>
        <dbReference type="EMBL" id="GEA42513.1"/>
    </source>
</evidence>
<dbReference type="GO" id="GO:0003700">
    <property type="term" value="F:DNA-binding transcription factor activity"/>
    <property type="evidence" value="ECO:0007669"/>
    <property type="project" value="InterPro"/>
</dbReference>
<evidence type="ECO:0000256" key="4">
    <source>
        <dbReference type="SAM" id="MobiDB-lite"/>
    </source>
</evidence>
<evidence type="ECO:0000259" key="5">
    <source>
        <dbReference type="PROSITE" id="PS50949"/>
    </source>
</evidence>
<dbReference type="SUPFAM" id="SSF46785">
    <property type="entry name" value="Winged helix' DNA-binding domain"/>
    <property type="match status" value="1"/>
</dbReference>
<dbReference type="Pfam" id="PF00392">
    <property type="entry name" value="GntR"/>
    <property type="match status" value="1"/>
</dbReference>
<dbReference type="Proteomes" id="UP000231994">
    <property type="component" value="Chromosome"/>
</dbReference>
<dbReference type="PROSITE" id="PS50949">
    <property type="entry name" value="HTH_GNTR"/>
    <property type="match status" value="1"/>
</dbReference>
<dbReference type="InterPro" id="IPR036390">
    <property type="entry name" value="WH_DNA-bd_sf"/>
</dbReference>
<dbReference type="Proteomes" id="UP000315234">
    <property type="component" value="Unassembled WGS sequence"/>
</dbReference>
<dbReference type="InterPro" id="IPR008920">
    <property type="entry name" value="TF_FadR/GntR_C"/>
</dbReference>
<evidence type="ECO:0000256" key="1">
    <source>
        <dbReference type="ARBA" id="ARBA00023015"/>
    </source>
</evidence>
<keyword evidence="3" id="KW-0804">Transcription</keyword>
<sequence>MTSAKDQTQKSEQSAPESKSQQAYNWISRQIRTREYEPGHRLVLSTIAEELNVSVVPVREAIRQLEAEGLVTYERNVGARVTTHNREAYYESMDIVATLEARATAQSAAFLTAEDFAKARAINQKMRELDVHHDPDEFTKLNKEFHSVLFAKCPNERLVNLVYEQWDQLEYHRVSTFRYVPERALESVAEHEKLLALIEIGAEEAYVEKVAREHRLQTSRRYREKNSQAESPADSNAKAEITDTAV</sequence>
<dbReference type="Gene3D" id="1.10.10.10">
    <property type="entry name" value="Winged helix-like DNA-binding domain superfamily/Winged helix DNA-binding domain"/>
    <property type="match status" value="1"/>
</dbReference>
<keyword evidence="1" id="KW-0805">Transcription regulation</keyword>
<evidence type="ECO:0000313" key="6">
    <source>
        <dbReference type="EMBL" id="ATZ08954.1"/>
    </source>
</evidence>
<feature type="region of interest" description="Disordered" evidence="4">
    <location>
        <begin position="216"/>
        <end position="246"/>
    </location>
</feature>
<dbReference type="GO" id="GO:0003677">
    <property type="term" value="F:DNA binding"/>
    <property type="evidence" value="ECO:0007669"/>
    <property type="project" value="UniProtKB-KW"/>
</dbReference>
<dbReference type="SMART" id="SM00895">
    <property type="entry name" value="FCD"/>
    <property type="match status" value="1"/>
</dbReference>
<proteinExistence type="predicted"/>
<dbReference type="Pfam" id="PF07729">
    <property type="entry name" value="FCD"/>
    <property type="match status" value="1"/>
</dbReference>
<evidence type="ECO:0000256" key="3">
    <source>
        <dbReference type="ARBA" id="ARBA00023163"/>
    </source>
</evidence>
<name>A0AAQ1TXT5_CORST</name>
<reference evidence="6 8" key="1">
    <citation type="submission" date="2017-11" db="EMBL/GenBank/DDBJ databases">
        <title>Whole genome sequencing of cultured pathogen.</title>
        <authorList>
            <person name="Hoffmann M."/>
            <person name="Sanchez M."/>
            <person name="Timme R."/>
            <person name="Nudel K."/>
            <person name="Bry L."/>
        </authorList>
    </citation>
    <scope>NUCLEOTIDE SEQUENCE [LARGE SCALE GENOMIC DNA]</scope>
    <source>
        <strain evidence="6 8">216</strain>
    </source>
</reference>
<dbReference type="AlphaFoldDB" id="A0AAQ1TXT5"/>
<evidence type="ECO:0000256" key="2">
    <source>
        <dbReference type="ARBA" id="ARBA00023125"/>
    </source>
</evidence>
<dbReference type="CDD" id="cd07377">
    <property type="entry name" value="WHTH_GntR"/>
    <property type="match status" value="1"/>
</dbReference>
<feature type="region of interest" description="Disordered" evidence="4">
    <location>
        <begin position="1"/>
        <end position="22"/>
    </location>
</feature>
<dbReference type="SMART" id="SM00345">
    <property type="entry name" value="HTH_GNTR"/>
    <property type="match status" value="1"/>
</dbReference>
<dbReference type="EMBL" id="BJLD01000001">
    <property type="protein sequence ID" value="GEA42513.1"/>
    <property type="molecule type" value="Genomic_DNA"/>
</dbReference>
<dbReference type="InterPro" id="IPR036388">
    <property type="entry name" value="WH-like_DNA-bd_sf"/>
</dbReference>
<dbReference type="PANTHER" id="PTHR43537">
    <property type="entry name" value="TRANSCRIPTIONAL REGULATOR, GNTR FAMILY"/>
    <property type="match status" value="1"/>
</dbReference>
<evidence type="ECO:0000313" key="9">
    <source>
        <dbReference type="Proteomes" id="UP000315234"/>
    </source>
</evidence>
<protein>
    <submittedName>
        <fullName evidence="7">GntR family transcriptional regulator</fullName>
    </submittedName>
</protein>
<reference evidence="7 9" key="2">
    <citation type="submission" date="2019-06" db="EMBL/GenBank/DDBJ databases">
        <title>Draft genome sequence of Corynebacterium striatum NBRC 15291.</title>
        <authorList>
            <person name="Miura T."/>
            <person name="Furukawa M."/>
            <person name="Shimamura M."/>
            <person name="Ohyama Y."/>
            <person name="Yamazoe A."/>
            <person name="Kawasaki H."/>
        </authorList>
    </citation>
    <scope>NUCLEOTIDE SEQUENCE [LARGE SCALE GENOMIC DNA]</scope>
    <source>
        <strain evidence="7 9">NBRC 15291</strain>
    </source>
</reference>
<dbReference type="Gene3D" id="1.20.120.530">
    <property type="entry name" value="GntR ligand-binding domain-like"/>
    <property type="match status" value="1"/>
</dbReference>
<dbReference type="SUPFAM" id="SSF48008">
    <property type="entry name" value="GntR ligand-binding domain-like"/>
    <property type="match status" value="1"/>
</dbReference>
<keyword evidence="2" id="KW-0238">DNA-binding</keyword>
<feature type="domain" description="HTH gntR-type" evidence="5">
    <location>
        <begin position="17"/>
        <end position="84"/>
    </location>
</feature>
<dbReference type="InterPro" id="IPR011711">
    <property type="entry name" value="GntR_C"/>
</dbReference>